<feature type="transmembrane region" description="Helical" evidence="14">
    <location>
        <begin position="15"/>
        <end position="35"/>
    </location>
</feature>
<dbReference type="AlphaFoldDB" id="A0A4Q0MJ74"/>
<name>A0A4Q0MJ74_9HYPH</name>
<dbReference type="InterPro" id="IPR025201">
    <property type="entry name" value="KdpD_TM"/>
</dbReference>
<dbReference type="InterPro" id="IPR036890">
    <property type="entry name" value="HATPase_C_sf"/>
</dbReference>
<evidence type="ECO:0000256" key="4">
    <source>
        <dbReference type="ARBA" id="ARBA00022553"/>
    </source>
</evidence>
<dbReference type="OrthoDB" id="9796100at2"/>
<dbReference type="RefSeq" id="WP_128777197.1">
    <property type="nucleotide sequence ID" value="NZ_RYFI01000007.1"/>
</dbReference>
<evidence type="ECO:0000256" key="13">
    <source>
        <dbReference type="PROSITE-ProRule" id="PRU00169"/>
    </source>
</evidence>
<sequence length="538" mass="57798">MRLVDYADAVRSRPLVGYAVAILLTLAALALRFAIGDVLVGFPFLTFVPAFVVAAFVGGLGPGLLAAALGGLLADYYLIEPIGSFALAWPAGWIAMGFYVLLASLVIGPMEGMFRIRAQLRELNEVLEQRVAERTAALETEMREREEVEAQLRQVQKMETVGRLTGGIAHDFNNMMAIVIGSLDLARRRLTGDENPRVAAGIDNALEGAQRAAGLTARLLAFSRRLALEPQPVDANKLVGGMSEMLRRTLGEIIRVETVLAGGLWRCFADPAQLESAIVNLAVNARDAMPTGGRLTVETANTDLDDRYARAHSEVTAGQYVMVSVTDEGIGMSPEVAERAFEPFYTTKGVGHGTGLGLSQVYGFVKQSGGHVKIYSEVARGSTVKIYLPRHHGETAQSKPTGATPLSDLAPPVGATVLVVEDEEQVRHMSVDALRALGYAVVQANGGNQALEQLSLQPKIDLLFTDIVMPDMTGRELADKALVMRPDLRVLFTTGYTRNAVVHNGVLDQGVAFLPKPFTVEQLALKVGDVLAGRGANR</sequence>
<evidence type="ECO:0000256" key="11">
    <source>
        <dbReference type="ARBA" id="ARBA00023012"/>
    </source>
</evidence>
<evidence type="ECO:0000256" key="10">
    <source>
        <dbReference type="ARBA" id="ARBA00022989"/>
    </source>
</evidence>
<evidence type="ECO:0000256" key="9">
    <source>
        <dbReference type="ARBA" id="ARBA00022840"/>
    </source>
</evidence>
<dbReference type="Gene3D" id="3.40.50.2300">
    <property type="match status" value="1"/>
</dbReference>
<evidence type="ECO:0000313" key="17">
    <source>
        <dbReference type="EMBL" id="RXF73751.1"/>
    </source>
</evidence>
<feature type="modified residue" description="4-aspartylphosphate" evidence="13">
    <location>
        <position position="466"/>
    </location>
</feature>
<dbReference type="PRINTS" id="PR00344">
    <property type="entry name" value="BCTRLSENSOR"/>
</dbReference>
<dbReference type="EC" id="2.7.13.3" evidence="3"/>
<dbReference type="Gene3D" id="3.30.565.10">
    <property type="entry name" value="Histidine kinase-like ATPase, C-terminal domain"/>
    <property type="match status" value="1"/>
</dbReference>
<keyword evidence="12 14" id="KW-0472">Membrane</keyword>
<dbReference type="InterPro" id="IPR003661">
    <property type="entry name" value="HisK_dim/P_dom"/>
</dbReference>
<evidence type="ECO:0000256" key="8">
    <source>
        <dbReference type="ARBA" id="ARBA00022777"/>
    </source>
</evidence>
<keyword evidence="7" id="KW-0547">Nucleotide-binding</keyword>
<dbReference type="InterPro" id="IPR011006">
    <property type="entry name" value="CheY-like_superfamily"/>
</dbReference>
<accession>A0A4Q0MJ74</accession>
<dbReference type="GO" id="GO:0005524">
    <property type="term" value="F:ATP binding"/>
    <property type="evidence" value="ECO:0007669"/>
    <property type="project" value="UniProtKB-KW"/>
</dbReference>
<dbReference type="SMART" id="SM00388">
    <property type="entry name" value="HisKA"/>
    <property type="match status" value="1"/>
</dbReference>
<dbReference type="Gene3D" id="1.10.287.130">
    <property type="match status" value="1"/>
</dbReference>
<dbReference type="InterPro" id="IPR038318">
    <property type="entry name" value="KdpD_sf"/>
</dbReference>
<feature type="domain" description="Histidine kinase" evidence="15">
    <location>
        <begin position="167"/>
        <end position="392"/>
    </location>
</feature>
<evidence type="ECO:0000256" key="7">
    <source>
        <dbReference type="ARBA" id="ARBA00022741"/>
    </source>
</evidence>
<protein>
    <recommendedName>
        <fullName evidence="3">histidine kinase</fullName>
        <ecNumber evidence="3">2.7.13.3</ecNumber>
    </recommendedName>
</protein>
<evidence type="ECO:0000256" key="6">
    <source>
        <dbReference type="ARBA" id="ARBA00022692"/>
    </source>
</evidence>
<dbReference type="SUPFAM" id="SSF55874">
    <property type="entry name" value="ATPase domain of HSP90 chaperone/DNA topoisomerase II/histidine kinase"/>
    <property type="match status" value="1"/>
</dbReference>
<keyword evidence="8" id="KW-0418">Kinase</keyword>
<evidence type="ECO:0000256" key="1">
    <source>
        <dbReference type="ARBA" id="ARBA00000085"/>
    </source>
</evidence>
<proteinExistence type="predicted"/>
<keyword evidence="6 14" id="KW-0812">Transmembrane</keyword>
<dbReference type="InterPro" id="IPR001789">
    <property type="entry name" value="Sig_transdc_resp-reg_receiver"/>
</dbReference>
<dbReference type="InterPro" id="IPR003594">
    <property type="entry name" value="HATPase_dom"/>
</dbReference>
<evidence type="ECO:0000256" key="2">
    <source>
        <dbReference type="ARBA" id="ARBA00004141"/>
    </source>
</evidence>
<keyword evidence="5" id="KW-0808">Transferase</keyword>
<dbReference type="SUPFAM" id="SSF52172">
    <property type="entry name" value="CheY-like"/>
    <property type="match status" value="1"/>
</dbReference>
<comment type="caution">
    <text evidence="17">The sequence shown here is derived from an EMBL/GenBank/DDBJ whole genome shotgun (WGS) entry which is preliminary data.</text>
</comment>
<feature type="transmembrane region" description="Helical" evidence="14">
    <location>
        <begin position="86"/>
        <end position="107"/>
    </location>
</feature>
<dbReference type="Gene3D" id="1.20.120.620">
    <property type="entry name" value="Backbone structure of the membrane domain of e. Coli histidine kinase receptor kdpd"/>
    <property type="match status" value="1"/>
</dbReference>
<keyword evidence="18" id="KW-1185">Reference proteome</keyword>
<reference evidence="17 18" key="1">
    <citation type="submission" date="2018-12" db="EMBL/GenBank/DDBJ databases">
        <title>bacterium Hansschlegelia zhihuaiae S113.</title>
        <authorList>
            <person name="He J."/>
        </authorList>
    </citation>
    <scope>NUCLEOTIDE SEQUENCE [LARGE SCALE GENOMIC DNA]</scope>
    <source>
        <strain evidence="17 18">S 113</strain>
    </source>
</reference>
<comment type="subcellular location">
    <subcellularLocation>
        <location evidence="2">Membrane</location>
        <topology evidence="2">Multi-pass membrane protein</topology>
    </subcellularLocation>
</comment>
<keyword evidence="4 13" id="KW-0597">Phosphoprotein</keyword>
<evidence type="ECO:0000259" key="16">
    <source>
        <dbReference type="PROSITE" id="PS50110"/>
    </source>
</evidence>
<dbReference type="Proteomes" id="UP000289708">
    <property type="component" value="Unassembled WGS sequence"/>
</dbReference>
<dbReference type="PANTHER" id="PTHR43065:SF49">
    <property type="entry name" value="HISTIDINE KINASE"/>
    <property type="match status" value="1"/>
</dbReference>
<dbReference type="InterPro" id="IPR005467">
    <property type="entry name" value="His_kinase_dom"/>
</dbReference>
<gene>
    <name evidence="17" type="ORF">EK403_09195</name>
</gene>
<evidence type="ECO:0000256" key="3">
    <source>
        <dbReference type="ARBA" id="ARBA00012438"/>
    </source>
</evidence>
<dbReference type="PANTHER" id="PTHR43065">
    <property type="entry name" value="SENSOR HISTIDINE KINASE"/>
    <property type="match status" value="1"/>
</dbReference>
<evidence type="ECO:0000313" key="18">
    <source>
        <dbReference type="Proteomes" id="UP000289708"/>
    </source>
</evidence>
<organism evidence="17 18">
    <name type="scientific">Hansschlegelia zhihuaiae</name>
    <dbReference type="NCBI Taxonomy" id="405005"/>
    <lineage>
        <taxon>Bacteria</taxon>
        <taxon>Pseudomonadati</taxon>
        <taxon>Pseudomonadota</taxon>
        <taxon>Alphaproteobacteria</taxon>
        <taxon>Hyphomicrobiales</taxon>
        <taxon>Methylopilaceae</taxon>
        <taxon>Hansschlegelia</taxon>
    </lineage>
</organism>
<evidence type="ECO:0000256" key="12">
    <source>
        <dbReference type="ARBA" id="ARBA00023136"/>
    </source>
</evidence>
<evidence type="ECO:0000259" key="15">
    <source>
        <dbReference type="PROSITE" id="PS50109"/>
    </source>
</evidence>
<dbReference type="EMBL" id="RYFI01000007">
    <property type="protein sequence ID" value="RXF73751.1"/>
    <property type="molecule type" value="Genomic_DNA"/>
</dbReference>
<keyword evidence="10 14" id="KW-1133">Transmembrane helix</keyword>
<dbReference type="SMART" id="SM00448">
    <property type="entry name" value="REC"/>
    <property type="match status" value="1"/>
</dbReference>
<dbReference type="GO" id="GO:0000155">
    <property type="term" value="F:phosphorelay sensor kinase activity"/>
    <property type="evidence" value="ECO:0007669"/>
    <property type="project" value="InterPro"/>
</dbReference>
<dbReference type="PROSITE" id="PS50110">
    <property type="entry name" value="RESPONSE_REGULATORY"/>
    <property type="match status" value="1"/>
</dbReference>
<feature type="transmembrane region" description="Helical" evidence="14">
    <location>
        <begin position="47"/>
        <end position="74"/>
    </location>
</feature>
<dbReference type="GO" id="GO:0016020">
    <property type="term" value="C:membrane"/>
    <property type="evidence" value="ECO:0007669"/>
    <property type="project" value="UniProtKB-SubCell"/>
</dbReference>
<evidence type="ECO:0000256" key="5">
    <source>
        <dbReference type="ARBA" id="ARBA00022679"/>
    </source>
</evidence>
<dbReference type="Pfam" id="PF13493">
    <property type="entry name" value="DUF4118"/>
    <property type="match status" value="1"/>
</dbReference>
<dbReference type="PROSITE" id="PS50109">
    <property type="entry name" value="HIS_KIN"/>
    <property type="match status" value="1"/>
</dbReference>
<dbReference type="Pfam" id="PF00072">
    <property type="entry name" value="Response_reg"/>
    <property type="match status" value="1"/>
</dbReference>
<comment type="catalytic activity">
    <reaction evidence="1">
        <text>ATP + protein L-histidine = ADP + protein N-phospho-L-histidine.</text>
        <dbReference type="EC" id="2.7.13.3"/>
    </reaction>
</comment>
<keyword evidence="9" id="KW-0067">ATP-binding</keyword>
<dbReference type="SUPFAM" id="SSF47384">
    <property type="entry name" value="Homodimeric domain of signal transducing histidine kinase"/>
    <property type="match status" value="1"/>
</dbReference>
<dbReference type="InterPro" id="IPR004358">
    <property type="entry name" value="Sig_transdc_His_kin-like_C"/>
</dbReference>
<evidence type="ECO:0000256" key="14">
    <source>
        <dbReference type="SAM" id="Phobius"/>
    </source>
</evidence>
<dbReference type="SMART" id="SM00387">
    <property type="entry name" value="HATPase_c"/>
    <property type="match status" value="1"/>
</dbReference>
<dbReference type="InterPro" id="IPR036097">
    <property type="entry name" value="HisK_dim/P_sf"/>
</dbReference>
<dbReference type="Pfam" id="PF02518">
    <property type="entry name" value="HATPase_c"/>
    <property type="match status" value="1"/>
</dbReference>
<keyword evidence="11" id="KW-0902">Two-component regulatory system</keyword>
<feature type="domain" description="Response regulatory" evidence="16">
    <location>
        <begin position="416"/>
        <end position="531"/>
    </location>
</feature>